<dbReference type="PROSITE" id="PS51257">
    <property type="entry name" value="PROKAR_LIPOPROTEIN"/>
    <property type="match status" value="1"/>
</dbReference>
<dbReference type="PANTHER" id="PTHR43649">
    <property type="entry name" value="ARABINOSE-BINDING PROTEIN-RELATED"/>
    <property type="match status" value="1"/>
</dbReference>
<dbReference type="RefSeq" id="WP_003777220.1">
    <property type="nucleotide sequence ID" value="NZ_JH992958.1"/>
</dbReference>
<dbReference type="PANTHER" id="PTHR43649:SF33">
    <property type="entry name" value="POLYGALACTURONAN_RHAMNOGALACTURONAN-BINDING PROTEIN YTCQ"/>
    <property type="match status" value="1"/>
</dbReference>
<sequence>MKMKSMLKASVVLTTSLLLMACGNDSEANNQSAEKPADAPDTWIADRTITGLVFQSANDAGAGTMSPEIADYIKERTGITLEIEAVTNEDSQAALASGLAAGDLPDFIAFYLNDSGRPEFPMLLQASNEGMFHDISEELQSGEIYGKYFEDGYLPRDTRENIMMRDDHDGATYLVHMAIDQEPADPGQKEIGGTYIRKDIAEDLGIDPLEVNTSEELEDLLNDIKDGDYTDDNGSPVTPLGPTVWGGSDRPWPYNDLVWSGPSNEKFMKDDQGNILHESMTDYAEQRVEFVRRLLDQGLMHPEFFTMEETRANEGVTNGSFAVVADVHNYRPELSDGSYVPLGPINRADGSNHMVMPYKSGYAGWAVPSTTENPEEIVQFADWMASEEGKRLYMYGLEGEHYDLDEDGKPVVKEEMLQLADEDPEAAKQEGFRGVGGYWGEHLAWTDMNNLEQFGEAAWGESQRDDVSEQAARDIIDFYNYDERYDNKEVIDGLTPRAYLFEFEDGDDTLTTALDTWEEDIQKAYYANSDEEAQDIIDQMRSQLENANIEEFTEFLKEKEDQGEVIFY</sequence>
<dbReference type="SUPFAM" id="SSF53850">
    <property type="entry name" value="Periplasmic binding protein-like II"/>
    <property type="match status" value="1"/>
</dbReference>
<dbReference type="PATRIC" id="fig|883081.3.peg.583"/>
<evidence type="ECO:0000313" key="7">
    <source>
        <dbReference type="EMBL" id="EKU93908.1"/>
    </source>
</evidence>
<dbReference type="InterPro" id="IPR006059">
    <property type="entry name" value="SBP"/>
</dbReference>
<keyword evidence="2 6" id="KW-0732">Signal</keyword>
<evidence type="ECO:0000256" key="4">
    <source>
        <dbReference type="ARBA" id="ARBA00023139"/>
    </source>
</evidence>
<dbReference type="Gene3D" id="3.40.190.10">
    <property type="entry name" value="Periplasmic binding protein-like II"/>
    <property type="match status" value="2"/>
</dbReference>
<dbReference type="InterPro" id="IPR050490">
    <property type="entry name" value="Bact_solute-bd_prot1"/>
</dbReference>
<evidence type="ECO:0008006" key="9">
    <source>
        <dbReference type="Google" id="ProtNLM"/>
    </source>
</evidence>
<dbReference type="eggNOG" id="COG1653">
    <property type="taxonomic scope" value="Bacteria"/>
</dbReference>
<evidence type="ECO:0000256" key="6">
    <source>
        <dbReference type="SAM" id="SignalP"/>
    </source>
</evidence>
<keyword evidence="1" id="KW-1003">Cell membrane</keyword>
<keyword evidence="5" id="KW-0449">Lipoprotein</keyword>
<evidence type="ECO:0000256" key="5">
    <source>
        <dbReference type="ARBA" id="ARBA00023288"/>
    </source>
</evidence>
<organism evidence="7 8">
    <name type="scientific">Alloiococcus otitis ATCC 51267</name>
    <dbReference type="NCBI Taxonomy" id="883081"/>
    <lineage>
        <taxon>Bacteria</taxon>
        <taxon>Bacillati</taxon>
        <taxon>Bacillota</taxon>
        <taxon>Bacilli</taxon>
        <taxon>Lactobacillales</taxon>
        <taxon>Carnobacteriaceae</taxon>
        <taxon>Alloiococcus</taxon>
    </lineage>
</organism>
<protein>
    <recommendedName>
        <fullName evidence="9">Extracellular solute-binding protein</fullName>
    </recommendedName>
</protein>
<dbReference type="STRING" id="883081.HMPREF9698_00585"/>
<proteinExistence type="predicted"/>
<evidence type="ECO:0000256" key="2">
    <source>
        <dbReference type="ARBA" id="ARBA00022729"/>
    </source>
</evidence>
<accession>K9EB96</accession>
<evidence type="ECO:0000256" key="3">
    <source>
        <dbReference type="ARBA" id="ARBA00023136"/>
    </source>
</evidence>
<evidence type="ECO:0000256" key="1">
    <source>
        <dbReference type="ARBA" id="ARBA00022475"/>
    </source>
</evidence>
<feature type="signal peptide" evidence="6">
    <location>
        <begin position="1"/>
        <end position="21"/>
    </location>
</feature>
<keyword evidence="8" id="KW-1185">Reference proteome</keyword>
<keyword evidence="4" id="KW-0564">Palmitate</keyword>
<feature type="chain" id="PRO_5039306603" description="Extracellular solute-binding protein" evidence="6">
    <location>
        <begin position="22"/>
        <end position="568"/>
    </location>
</feature>
<gene>
    <name evidence="7" type="ORF">HMPREF9698_00585</name>
</gene>
<name>K9EB96_9LACT</name>
<keyword evidence="3" id="KW-0472">Membrane</keyword>
<dbReference type="Proteomes" id="UP000009875">
    <property type="component" value="Unassembled WGS sequence"/>
</dbReference>
<dbReference type="HOGENOM" id="CLU_487242_0_0_9"/>
<dbReference type="Pfam" id="PF01547">
    <property type="entry name" value="SBP_bac_1"/>
    <property type="match status" value="1"/>
</dbReference>
<dbReference type="AlphaFoldDB" id="K9EB96"/>
<comment type="caution">
    <text evidence="7">The sequence shown here is derived from an EMBL/GenBank/DDBJ whole genome shotgun (WGS) entry which is preliminary data.</text>
</comment>
<evidence type="ECO:0000313" key="8">
    <source>
        <dbReference type="Proteomes" id="UP000009875"/>
    </source>
</evidence>
<reference evidence="7 8" key="1">
    <citation type="submission" date="2012-09" db="EMBL/GenBank/DDBJ databases">
        <title>The Genome Sequence of Alloiococcus otitis ATCC 51267.</title>
        <authorList>
            <consortium name="The Broad Institute Genome Sequencing Platform"/>
            <person name="Earl A."/>
            <person name="Ward D."/>
            <person name="Feldgarden M."/>
            <person name="Gevers D."/>
            <person name="Huys G."/>
            <person name="Walker B."/>
            <person name="Young S.K."/>
            <person name="Zeng Q."/>
            <person name="Gargeya S."/>
            <person name="Fitzgerald M."/>
            <person name="Haas B."/>
            <person name="Abouelleil A."/>
            <person name="Alvarado L."/>
            <person name="Arachchi H.M."/>
            <person name="Berlin A.M."/>
            <person name="Chapman S.B."/>
            <person name="Goldberg J."/>
            <person name="Griggs A."/>
            <person name="Gujja S."/>
            <person name="Hansen M."/>
            <person name="Howarth C."/>
            <person name="Imamovic A."/>
            <person name="Larimer J."/>
            <person name="McCowen C."/>
            <person name="Montmayeur A."/>
            <person name="Murphy C."/>
            <person name="Neiman D."/>
            <person name="Pearson M."/>
            <person name="Priest M."/>
            <person name="Roberts A."/>
            <person name="Saif S."/>
            <person name="Shea T."/>
            <person name="Sisk P."/>
            <person name="Sykes S."/>
            <person name="Wortman J."/>
            <person name="Nusbaum C."/>
            <person name="Birren B."/>
        </authorList>
    </citation>
    <scope>NUCLEOTIDE SEQUENCE [LARGE SCALE GENOMIC DNA]</scope>
    <source>
        <strain evidence="7 8">ATCC 51267</strain>
    </source>
</reference>
<dbReference type="EMBL" id="AGXA01000013">
    <property type="protein sequence ID" value="EKU93908.1"/>
    <property type="molecule type" value="Genomic_DNA"/>
</dbReference>